<dbReference type="Pfam" id="PF00378">
    <property type="entry name" value="ECH_1"/>
    <property type="match status" value="1"/>
</dbReference>
<evidence type="ECO:0000256" key="1">
    <source>
        <dbReference type="ARBA" id="ARBA00005254"/>
    </source>
</evidence>
<comment type="similarity">
    <text evidence="1">Belongs to the enoyl-CoA hydratase/isomerase family.</text>
</comment>
<dbReference type="EMBL" id="JQIM01000009">
    <property type="protein sequence ID" value="KGX11212.1"/>
    <property type="molecule type" value="Genomic_DNA"/>
</dbReference>
<dbReference type="InterPro" id="IPR029045">
    <property type="entry name" value="ClpP/crotonase-like_dom_sf"/>
</dbReference>
<dbReference type="PANTHER" id="PTHR43459:SF1">
    <property type="entry name" value="EG:BACN32G11.4 PROTEIN"/>
    <property type="match status" value="1"/>
</dbReference>
<protein>
    <submittedName>
        <fullName evidence="2">Enoyl-CoA hydratase/isomerase family protein</fullName>
    </submittedName>
</protein>
<dbReference type="SUPFAM" id="SSF52096">
    <property type="entry name" value="ClpP/crotonase"/>
    <property type="match status" value="1"/>
</dbReference>
<comment type="caution">
    <text evidence="2">The sequence shown here is derived from an EMBL/GenBank/DDBJ whole genome shotgun (WGS) entry which is preliminary data.</text>
</comment>
<dbReference type="RefSeq" id="WP_020850294.1">
    <property type="nucleotide sequence ID" value="NZ_CP009210.1"/>
</dbReference>
<evidence type="ECO:0000313" key="2">
    <source>
        <dbReference type="EMBL" id="KGX11212.1"/>
    </source>
</evidence>
<proteinExistence type="inferred from homology"/>
<dbReference type="PANTHER" id="PTHR43459">
    <property type="entry name" value="ENOYL-COA HYDRATASE"/>
    <property type="match status" value="1"/>
</dbReference>
<dbReference type="GO" id="GO:0003824">
    <property type="term" value="F:catalytic activity"/>
    <property type="evidence" value="ECO:0007669"/>
    <property type="project" value="UniProtKB-ARBA"/>
</dbReference>
<dbReference type="InterPro" id="IPR001753">
    <property type="entry name" value="Enoyl-CoA_hydra/iso"/>
</dbReference>
<dbReference type="InterPro" id="IPR014748">
    <property type="entry name" value="Enoyl-CoA_hydra_C"/>
</dbReference>
<dbReference type="AlphaFoldDB" id="A0AA44RT71"/>
<dbReference type="CDD" id="cd06558">
    <property type="entry name" value="crotonase-like"/>
    <property type="match status" value="1"/>
</dbReference>
<gene>
    <name evidence="2" type="ORF">Y036_4301</name>
</gene>
<sequence length="255" mass="27315">MQPAVRCRVDEGIAWITLNRPETRNSLTVSEMVDMGIAFQRAAHAGVRCILVSGEGGAFCAGRDLKRADPAYDDTYDILARHINPALTAVRRCEVPTIAAVAGPALGFGLGLALACDITLVADNALLGSPFRKIGLLPDSGAHYYLRERLGRHRAAELILTGRLVSGREAAAMGLVNRSVGASSLEALAREMALDIASGPTRAFRSSKKILDCPDAYEQMAELEAQLQSEAIKGHDGMEGIQAFQEKRVPQFIGS</sequence>
<reference evidence="2 3" key="1">
    <citation type="submission" date="2014-08" db="EMBL/GenBank/DDBJ databases">
        <authorList>
            <person name="Bunnell A."/>
            <person name="Chain P.S."/>
            <person name="Chertkov O."/>
            <person name="Currie B.J."/>
            <person name="Daligault H.E."/>
            <person name="Davenport K.W."/>
            <person name="Davis C."/>
            <person name="Gleasner C.D."/>
            <person name="Johnson S.L."/>
            <person name="Kaestli M."/>
            <person name="Koren S."/>
            <person name="Kunde Y.A."/>
            <person name="Mayo M."/>
            <person name="McMurry K.K."/>
            <person name="Price E.P."/>
            <person name="Reitenga K.G."/>
            <person name="Robison R."/>
            <person name="Rosovitz M.J."/>
            <person name="Sarovich D.S."/>
            <person name="Teshima H."/>
        </authorList>
    </citation>
    <scope>NUCLEOTIDE SEQUENCE [LARGE SCALE GENOMIC DNA]</scope>
    <source>
        <strain evidence="2 3">MSHR44</strain>
    </source>
</reference>
<dbReference type="Proteomes" id="UP000030475">
    <property type="component" value="Unassembled WGS sequence"/>
</dbReference>
<evidence type="ECO:0000313" key="3">
    <source>
        <dbReference type="Proteomes" id="UP000030475"/>
    </source>
</evidence>
<organism evidence="2 3">
    <name type="scientific">Burkholderia pseudomallei</name>
    <name type="common">Pseudomonas pseudomallei</name>
    <dbReference type="NCBI Taxonomy" id="28450"/>
    <lineage>
        <taxon>Bacteria</taxon>
        <taxon>Pseudomonadati</taxon>
        <taxon>Pseudomonadota</taxon>
        <taxon>Betaproteobacteria</taxon>
        <taxon>Burkholderiales</taxon>
        <taxon>Burkholderiaceae</taxon>
        <taxon>Burkholderia</taxon>
        <taxon>pseudomallei group</taxon>
    </lineage>
</organism>
<dbReference type="Gene3D" id="3.90.226.10">
    <property type="entry name" value="2-enoyl-CoA Hydratase, Chain A, domain 1"/>
    <property type="match status" value="1"/>
</dbReference>
<accession>A0AA44RT71</accession>
<dbReference type="Gene3D" id="1.10.12.10">
    <property type="entry name" value="Lyase 2-enoyl-coa Hydratase, Chain A, domain 2"/>
    <property type="match status" value="1"/>
</dbReference>
<name>A0AA44RT71_BURPE</name>